<keyword evidence="2" id="KW-0479">Metal-binding</keyword>
<protein>
    <submittedName>
        <fullName evidence="9">tRNA glutamyl-Q(34) synthetase GluQRS</fullName>
        <ecNumber evidence="9">6.1.1.-</ecNumber>
    </submittedName>
</protein>
<reference evidence="9 10" key="1">
    <citation type="submission" date="2020-02" db="EMBL/GenBank/DDBJ databases">
        <title>Draft genome sequence of Limisphaera ngatamarikiensis NGM72.4T, a thermophilic Verrucomicrobia grouped in subdivision 3.</title>
        <authorList>
            <person name="Carere C.R."/>
            <person name="Steen J."/>
            <person name="Hugenholtz P."/>
            <person name="Stott M.B."/>
        </authorList>
    </citation>
    <scope>NUCLEOTIDE SEQUENCE [LARGE SCALE GENOMIC DNA]</scope>
    <source>
        <strain evidence="9 10">NGM72.4</strain>
    </source>
</reference>
<dbReference type="InterPro" id="IPR000924">
    <property type="entry name" value="Glu/Gln-tRNA-synth"/>
</dbReference>
<evidence type="ECO:0000256" key="6">
    <source>
        <dbReference type="ARBA" id="ARBA00023146"/>
    </source>
</evidence>
<dbReference type="RefSeq" id="WP_165108702.1">
    <property type="nucleotide sequence ID" value="NZ_JAAKYA010000082.1"/>
</dbReference>
<dbReference type="PRINTS" id="PR00987">
    <property type="entry name" value="TRNASYNTHGLU"/>
</dbReference>
<dbReference type="InterPro" id="IPR001412">
    <property type="entry name" value="aa-tRNA-synth_I_CS"/>
</dbReference>
<evidence type="ECO:0000256" key="7">
    <source>
        <dbReference type="RuleBase" id="RU363037"/>
    </source>
</evidence>
<dbReference type="PROSITE" id="PS00178">
    <property type="entry name" value="AA_TRNA_LIGASE_I"/>
    <property type="match status" value="1"/>
</dbReference>
<evidence type="ECO:0000313" key="9">
    <source>
        <dbReference type="EMBL" id="NGO40284.1"/>
    </source>
</evidence>
<evidence type="ECO:0000256" key="3">
    <source>
        <dbReference type="ARBA" id="ARBA00022741"/>
    </source>
</evidence>
<dbReference type="NCBIfam" id="NF004315">
    <property type="entry name" value="PRK05710.1-4"/>
    <property type="match status" value="1"/>
</dbReference>
<dbReference type="GO" id="GO:0005829">
    <property type="term" value="C:cytosol"/>
    <property type="evidence" value="ECO:0007669"/>
    <property type="project" value="TreeGrafter"/>
</dbReference>
<evidence type="ECO:0000256" key="5">
    <source>
        <dbReference type="ARBA" id="ARBA00022840"/>
    </source>
</evidence>
<accession>A0A6M1RY56</accession>
<dbReference type="Pfam" id="PF00749">
    <property type="entry name" value="tRNA-synt_1c"/>
    <property type="match status" value="1"/>
</dbReference>
<dbReference type="PANTHER" id="PTHR43311">
    <property type="entry name" value="GLUTAMATE--TRNA LIGASE"/>
    <property type="match status" value="1"/>
</dbReference>
<evidence type="ECO:0000256" key="1">
    <source>
        <dbReference type="ARBA" id="ARBA00022598"/>
    </source>
</evidence>
<evidence type="ECO:0000256" key="2">
    <source>
        <dbReference type="ARBA" id="ARBA00022723"/>
    </source>
</evidence>
<dbReference type="PANTHER" id="PTHR43311:SF1">
    <property type="entry name" value="GLUTAMYL-Q TRNA(ASP) SYNTHETASE"/>
    <property type="match status" value="1"/>
</dbReference>
<dbReference type="GO" id="GO:0004818">
    <property type="term" value="F:glutamate-tRNA ligase activity"/>
    <property type="evidence" value="ECO:0007669"/>
    <property type="project" value="TreeGrafter"/>
</dbReference>
<dbReference type="Proteomes" id="UP000477311">
    <property type="component" value="Unassembled WGS sequence"/>
</dbReference>
<dbReference type="EMBL" id="JAAKYA010000082">
    <property type="protein sequence ID" value="NGO40284.1"/>
    <property type="molecule type" value="Genomic_DNA"/>
</dbReference>
<dbReference type="InterPro" id="IPR020058">
    <property type="entry name" value="Glu/Gln-tRNA-synth_Ib_cat-dom"/>
</dbReference>
<keyword evidence="7" id="KW-0648">Protein biosynthesis</keyword>
<dbReference type="AlphaFoldDB" id="A0A6M1RY56"/>
<keyword evidence="6 7" id="KW-0030">Aminoacyl-tRNA synthetase</keyword>
<comment type="similarity">
    <text evidence="7">Belongs to the class-I aminoacyl-tRNA synthetase family.</text>
</comment>
<keyword evidence="5 7" id="KW-0067">ATP-binding</keyword>
<keyword evidence="4" id="KW-0862">Zinc</keyword>
<dbReference type="GO" id="GO:0005524">
    <property type="term" value="F:ATP binding"/>
    <property type="evidence" value="ECO:0007669"/>
    <property type="project" value="UniProtKB-KW"/>
</dbReference>
<dbReference type="EC" id="6.1.1.-" evidence="9"/>
<dbReference type="Gene3D" id="3.40.50.620">
    <property type="entry name" value="HUPs"/>
    <property type="match status" value="1"/>
</dbReference>
<dbReference type="InterPro" id="IPR049940">
    <property type="entry name" value="GluQ/Sye"/>
</dbReference>
<keyword evidence="10" id="KW-1185">Reference proteome</keyword>
<evidence type="ECO:0000259" key="8">
    <source>
        <dbReference type="Pfam" id="PF00749"/>
    </source>
</evidence>
<gene>
    <name evidence="9" type="ORF">G4L39_12890</name>
</gene>
<evidence type="ECO:0000256" key="4">
    <source>
        <dbReference type="ARBA" id="ARBA00022833"/>
    </source>
</evidence>
<dbReference type="InterPro" id="IPR014729">
    <property type="entry name" value="Rossmann-like_a/b/a_fold"/>
</dbReference>
<sequence>MNSGPSSIPPLPGPKTYRGRLAPSPTGLLHLGHARTFWVAQERARAAGGMLVLRIEDLDRERCRAHWTEAMLEDLRWFGFQWQEGPDLGGPFGPYCQSQRLALYADALAKLKEAGWVYPCRCSRREVRAAARAPHAADEDEPIYPGTCRPVAGAPPPTPDGRVHWRFRVPEGKVIEFIDGACGPQRFVAGVDFGDFIVWRSDGVPAYQLACVVDDAAMQITEVVRGADLLKSTARQLLLYRALGLQPPDFFHCPLVTDAHGHRLAKRHDALSLRTLRARGWQPEQIRQRWAESDLLQTFSAPAAT</sequence>
<organism evidence="9 10">
    <name type="scientific">Limisphaera ngatamarikiensis</name>
    <dbReference type="NCBI Taxonomy" id="1324935"/>
    <lineage>
        <taxon>Bacteria</taxon>
        <taxon>Pseudomonadati</taxon>
        <taxon>Verrucomicrobiota</taxon>
        <taxon>Verrucomicrobiia</taxon>
        <taxon>Limisphaerales</taxon>
        <taxon>Limisphaeraceae</taxon>
        <taxon>Limisphaera</taxon>
    </lineage>
</organism>
<keyword evidence="1 7" id="KW-0436">Ligase</keyword>
<feature type="domain" description="Glutamyl/glutaminyl-tRNA synthetase class Ib catalytic" evidence="8">
    <location>
        <begin position="18"/>
        <end position="285"/>
    </location>
</feature>
<name>A0A6M1RY56_9BACT</name>
<dbReference type="SUPFAM" id="SSF52374">
    <property type="entry name" value="Nucleotidylyl transferase"/>
    <property type="match status" value="1"/>
</dbReference>
<evidence type="ECO:0000313" key="10">
    <source>
        <dbReference type="Proteomes" id="UP000477311"/>
    </source>
</evidence>
<dbReference type="GO" id="GO:0006424">
    <property type="term" value="P:glutamyl-tRNA aminoacylation"/>
    <property type="evidence" value="ECO:0007669"/>
    <property type="project" value="TreeGrafter"/>
</dbReference>
<proteinExistence type="inferred from homology"/>
<comment type="caution">
    <text evidence="9">The sequence shown here is derived from an EMBL/GenBank/DDBJ whole genome shotgun (WGS) entry which is preliminary data.</text>
</comment>
<keyword evidence="3 7" id="KW-0547">Nucleotide-binding</keyword>